<dbReference type="Proteomes" id="UP000190080">
    <property type="component" value="Unassembled WGS sequence"/>
</dbReference>
<protein>
    <recommendedName>
        <fullName evidence="3">Phage protein</fullName>
    </recommendedName>
</protein>
<keyword evidence="2" id="KW-1185">Reference proteome</keyword>
<evidence type="ECO:0000313" key="2">
    <source>
        <dbReference type="Proteomes" id="UP000190080"/>
    </source>
</evidence>
<dbReference type="RefSeq" id="WP_079427037.1">
    <property type="nucleotide sequence ID" value="NZ_MZGV01000056.1"/>
</dbReference>
<accession>A0A1V4IEL2</accession>
<evidence type="ECO:0000313" key="1">
    <source>
        <dbReference type="EMBL" id="OPJ58442.1"/>
    </source>
</evidence>
<dbReference type="AlphaFoldDB" id="A0A1V4IEL2"/>
<organism evidence="1 2">
    <name type="scientific">Clostridium oryzae</name>
    <dbReference type="NCBI Taxonomy" id="1450648"/>
    <lineage>
        <taxon>Bacteria</taxon>
        <taxon>Bacillati</taxon>
        <taxon>Bacillota</taxon>
        <taxon>Clostridia</taxon>
        <taxon>Eubacteriales</taxon>
        <taxon>Clostridiaceae</taxon>
        <taxon>Clostridium</taxon>
    </lineage>
</organism>
<evidence type="ECO:0008006" key="3">
    <source>
        <dbReference type="Google" id="ProtNLM"/>
    </source>
</evidence>
<gene>
    <name evidence="1" type="ORF">CLORY_35920</name>
</gene>
<dbReference type="EMBL" id="MZGV01000056">
    <property type="protein sequence ID" value="OPJ58442.1"/>
    <property type="molecule type" value="Genomic_DNA"/>
</dbReference>
<dbReference type="InterPro" id="IPR049254">
    <property type="entry name" value="Phage_tail_terminator"/>
</dbReference>
<reference evidence="1 2" key="1">
    <citation type="submission" date="2017-03" db="EMBL/GenBank/DDBJ databases">
        <title>Genome sequence of Clostridium oryzae DSM 28571.</title>
        <authorList>
            <person name="Poehlein A."/>
            <person name="Daniel R."/>
        </authorList>
    </citation>
    <scope>NUCLEOTIDE SEQUENCE [LARGE SCALE GENOMIC DNA]</scope>
    <source>
        <strain evidence="1 2">DSM 28571</strain>
    </source>
</reference>
<sequence>MITLEKIKKSVVSALKSQKLKIYGTEIDEGFKRPCFFVQIVGLGSEIVNRNFCENLYTVEIAYFSVDKTDIENAKMYDVLRTIFSEALIVEDRSLICRKLRMSIVEDHVMSFKFDLSFYDKTRETTSDADIAEKLNLNIKGGIE</sequence>
<dbReference type="STRING" id="1450648.CLORY_35920"/>
<dbReference type="OrthoDB" id="2063617at2"/>
<name>A0A1V4IEL2_9CLOT</name>
<dbReference type="Pfam" id="PF20765">
    <property type="entry name" value="Phage_tail_terminator_8"/>
    <property type="match status" value="1"/>
</dbReference>
<comment type="caution">
    <text evidence="1">The sequence shown here is derived from an EMBL/GenBank/DDBJ whole genome shotgun (WGS) entry which is preliminary data.</text>
</comment>
<proteinExistence type="predicted"/>